<comment type="caution">
    <text evidence="2">The sequence shown here is derived from an EMBL/GenBank/DDBJ whole genome shotgun (WGS) entry which is preliminary data.</text>
</comment>
<protein>
    <submittedName>
        <fullName evidence="2">Uncharacterized protein</fullName>
    </submittedName>
</protein>
<gene>
    <name evidence="2" type="ORF">BST28_05590</name>
</gene>
<sequence>MCAVPGAAGELTMFTSAPGEFKGELTAGNIEERKERTEMNRRIILSVSGVTAGLLTTTFVPTGVALADNGAGTVGDVGSTSLASGLASNPGATALLGSTGALGPDVNAPSPTLLGDTGAITPSTGATPEAGTTGSSPGDTGGITPTVGTPDTTPGDTTPTGSEGFTIGQDTFTPVQADGSEGFTPLTPLFSAPPLFQVGEGEQSFDVSSGTGSGATDLGNVTASENVTNLFGGIHNTEFTITDVDPASGATAADLPAVGTVYDVANFGNGFENIYTDIPGTDGAANTITDTLVTPFGDFNVPTDFDAAALLDPGDAFSGLSALGADSAGGAADAAGGAADAAAGTAADAAGGATDAAGGAADSTADLAGSIDPFSFLGF</sequence>
<name>A0A1X0EBE4_9MYCO</name>
<feature type="region of interest" description="Disordered" evidence="1">
    <location>
        <begin position="106"/>
        <end position="188"/>
    </location>
</feature>
<reference evidence="2 3" key="1">
    <citation type="submission" date="2017-02" db="EMBL/GenBank/DDBJ databases">
        <title>The new phylogeny of genus Mycobacterium.</title>
        <authorList>
            <person name="Tortoli E."/>
            <person name="Trovato A."/>
            <person name="Cirillo D.M."/>
        </authorList>
    </citation>
    <scope>NUCLEOTIDE SEQUENCE [LARGE SCALE GENOMIC DNA]</scope>
    <source>
        <strain evidence="2 3">DSM 45093</strain>
    </source>
</reference>
<evidence type="ECO:0000256" key="1">
    <source>
        <dbReference type="SAM" id="MobiDB-lite"/>
    </source>
</evidence>
<feature type="compositionally biased region" description="Low complexity" evidence="1">
    <location>
        <begin position="131"/>
        <end position="161"/>
    </location>
</feature>
<evidence type="ECO:0000313" key="2">
    <source>
        <dbReference type="EMBL" id="ORA81942.1"/>
    </source>
</evidence>
<organism evidence="2 3">
    <name type="scientific">Mycolicibacter kumamotonensis</name>
    <dbReference type="NCBI Taxonomy" id="354243"/>
    <lineage>
        <taxon>Bacteria</taxon>
        <taxon>Bacillati</taxon>
        <taxon>Actinomycetota</taxon>
        <taxon>Actinomycetes</taxon>
        <taxon>Mycobacteriales</taxon>
        <taxon>Mycobacteriaceae</taxon>
        <taxon>Mycolicibacter</taxon>
    </lineage>
</organism>
<accession>A0A1X0EBE4</accession>
<dbReference type="Proteomes" id="UP000192713">
    <property type="component" value="Unassembled WGS sequence"/>
</dbReference>
<evidence type="ECO:0000313" key="3">
    <source>
        <dbReference type="Proteomes" id="UP000192713"/>
    </source>
</evidence>
<dbReference type="AlphaFoldDB" id="A0A1X0EBE4"/>
<dbReference type="EMBL" id="MVHU01000005">
    <property type="protein sequence ID" value="ORA81942.1"/>
    <property type="molecule type" value="Genomic_DNA"/>
</dbReference>
<proteinExistence type="predicted"/>